<name>A0A7S3CJF6_9SPIT</name>
<accession>A0A7S3CJF6</accession>
<dbReference type="EMBL" id="HBIA01003040">
    <property type="protein sequence ID" value="CAE0229776.1"/>
    <property type="molecule type" value="Transcribed_RNA"/>
</dbReference>
<evidence type="ECO:0000313" key="1">
    <source>
        <dbReference type="EMBL" id="CAE0229776.1"/>
    </source>
</evidence>
<sequence>MNNRPIDTRKPNSAFYRKGINEGEPTWKDKRDLVTFLIEESLIQELNKTYLRECQEWIPRYQYRGFKYGLISSSLTYLFFPVVRRQPFVKRFAISMLPMFYFLKWGYTWGHENFWRRAKEVVVTYEIYAGTRSKFTMK</sequence>
<proteinExistence type="predicted"/>
<protein>
    <submittedName>
        <fullName evidence="1">Uncharacterized protein</fullName>
    </submittedName>
</protein>
<organism evidence="1">
    <name type="scientific">Strombidium rassoulzadegani</name>
    <dbReference type="NCBI Taxonomy" id="1082188"/>
    <lineage>
        <taxon>Eukaryota</taxon>
        <taxon>Sar</taxon>
        <taxon>Alveolata</taxon>
        <taxon>Ciliophora</taxon>
        <taxon>Intramacronucleata</taxon>
        <taxon>Spirotrichea</taxon>
        <taxon>Oligotrichia</taxon>
        <taxon>Strombidiidae</taxon>
        <taxon>Strombidium</taxon>
    </lineage>
</organism>
<reference evidence="1" key="1">
    <citation type="submission" date="2021-01" db="EMBL/GenBank/DDBJ databases">
        <authorList>
            <person name="Corre E."/>
            <person name="Pelletier E."/>
            <person name="Niang G."/>
            <person name="Scheremetjew M."/>
            <person name="Finn R."/>
            <person name="Kale V."/>
            <person name="Holt S."/>
            <person name="Cochrane G."/>
            <person name="Meng A."/>
            <person name="Brown T."/>
            <person name="Cohen L."/>
        </authorList>
    </citation>
    <scope>NUCLEOTIDE SEQUENCE</scope>
    <source>
        <strain evidence="1">Ras09</strain>
    </source>
</reference>
<gene>
    <name evidence="1" type="ORF">SRAS04492_LOCUS1560</name>
</gene>
<dbReference type="AlphaFoldDB" id="A0A7S3CJF6"/>